<dbReference type="InterPro" id="IPR010610">
    <property type="entry name" value="EryCIII-like_C"/>
</dbReference>
<name>A0A2J8A2Y8_9CHLO</name>
<reference evidence="3 4" key="1">
    <citation type="journal article" date="2017" name="Mol. Biol. Evol.">
        <title>The 4-celled Tetrabaena socialis nuclear genome reveals the essential components for genetic control of cell number at the origin of multicellularity in the volvocine lineage.</title>
        <authorList>
            <person name="Featherston J."/>
            <person name="Arakaki Y."/>
            <person name="Hanschen E.R."/>
            <person name="Ferris P.J."/>
            <person name="Michod R.E."/>
            <person name="Olson B.J.S.C."/>
            <person name="Nozaki H."/>
            <person name="Durand P.M."/>
        </authorList>
    </citation>
    <scope>NUCLEOTIDE SEQUENCE [LARGE SCALE GENOMIC DNA]</scope>
    <source>
        <strain evidence="3 4">NIES-571</strain>
    </source>
</reference>
<protein>
    <submittedName>
        <fullName evidence="3">UDP-sugar-dependent glycosyltransferase 52</fullName>
    </submittedName>
</protein>
<comment type="caution">
    <text evidence="3">The sequence shown here is derived from an EMBL/GenBank/DDBJ whole genome shotgun (WGS) entry which is preliminary data.</text>
</comment>
<dbReference type="AlphaFoldDB" id="A0A2J8A2Y8"/>
<proteinExistence type="predicted"/>
<evidence type="ECO:0000256" key="1">
    <source>
        <dbReference type="SAM" id="MobiDB-lite"/>
    </source>
</evidence>
<dbReference type="InterPro" id="IPR050426">
    <property type="entry name" value="Glycosyltransferase_28"/>
</dbReference>
<feature type="domain" description="Erythromycin biosynthesis protein CIII-like C-terminal" evidence="2">
    <location>
        <begin position="306"/>
        <end position="390"/>
    </location>
</feature>
<dbReference type="GO" id="GO:0016757">
    <property type="term" value="F:glycosyltransferase activity"/>
    <property type="evidence" value="ECO:0007669"/>
    <property type="project" value="UniProtKB-ARBA"/>
</dbReference>
<dbReference type="PANTHER" id="PTHR48050:SF13">
    <property type="entry name" value="STEROL 3-BETA-GLUCOSYLTRANSFERASE UGT80A2"/>
    <property type="match status" value="1"/>
</dbReference>
<dbReference type="SUPFAM" id="SSF53756">
    <property type="entry name" value="UDP-Glycosyltransferase/glycogen phosphorylase"/>
    <property type="match status" value="1"/>
</dbReference>
<evidence type="ECO:0000259" key="2">
    <source>
        <dbReference type="Pfam" id="PF06722"/>
    </source>
</evidence>
<organism evidence="3 4">
    <name type="scientific">Tetrabaena socialis</name>
    <dbReference type="NCBI Taxonomy" id="47790"/>
    <lineage>
        <taxon>Eukaryota</taxon>
        <taxon>Viridiplantae</taxon>
        <taxon>Chlorophyta</taxon>
        <taxon>core chlorophytes</taxon>
        <taxon>Chlorophyceae</taxon>
        <taxon>CS clade</taxon>
        <taxon>Chlamydomonadales</taxon>
        <taxon>Tetrabaenaceae</taxon>
        <taxon>Tetrabaena</taxon>
    </lineage>
</organism>
<keyword evidence="4" id="KW-1185">Reference proteome</keyword>
<feature type="region of interest" description="Disordered" evidence="1">
    <location>
        <begin position="125"/>
        <end position="147"/>
    </location>
</feature>
<dbReference type="PANTHER" id="PTHR48050">
    <property type="entry name" value="STEROL 3-BETA-GLUCOSYLTRANSFERASE"/>
    <property type="match status" value="1"/>
</dbReference>
<dbReference type="OrthoDB" id="529371at2759"/>
<dbReference type="Proteomes" id="UP000236333">
    <property type="component" value="Unassembled WGS sequence"/>
</dbReference>
<dbReference type="Pfam" id="PF06722">
    <property type="entry name" value="EryCIII-like_C"/>
    <property type="match status" value="1"/>
</dbReference>
<evidence type="ECO:0000313" key="3">
    <source>
        <dbReference type="EMBL" id="PNH06858.1"/>
    </source>
</evidence>
<accession>A0A2J8A2Y8</accession>
<evidence type="ECO:0000313" key="4">
    <source>
        <dbReference type="Proteomes" id="UP000236333"/>
    </source>
</evidence>
<keyword evidence="3" id="KW-0808">Transferase</keyword>
<sequence length="448" mass="44711">MAPPHALRSSPTPAPPASAQLKAQQVCLRSCRGLTLFLAAQQGASEPACLGLSTLRQGPVTELQKMEEVRDAGVGEPGRSVSLAISLGHSVWQSGSHGQGAPGCKRGVELVRFNRLPAEAEAAALSSSSLPKAPSSRPDSHAAAPSPAASALPVPAALASFASSLSSFVCDFRLLTSSASANARIQKTLGALTSFDADKFAAKFQSQAGKNMDGMSNMTVAEGRALAGAIRQAVAATGARAVVSAGGWGCLVAGGCNAGDMAAGNGAAAEVRGTAAAAAGGGTAAAAGGAMVAAAAAGDVFVVEGDVPHDWLFPRCSGVIHHGGVGTTAAGLLAGCPTFVAPSFGDLFFWGELCGRAGVGPPPVPIYRLAAADLEAAIRVLRSEGARDAAKRAGALLRQTDGLGVAVAHIYRGLFAAVGNSTGGPELRANAEGWLRDLQDAVSKPPKA</sequence>
<gene>
    <name evidence="3" type="ORF">TSOC_006733</name>
</gene>
<dbReference type="Gene3D" id="3.40.50.2000">
    <property type="entry name" value="Glycogen Phosphorylase B"/>
    <property type="match status" value="1"/>
</dbReference>
<dbReference type="EMBL" id="PGGS01000211">
    <property type="protein sequence ID" value="PNH06858.1"/>
    <property type="molecule type" value="Genomic_DNA"/>
</dbReference>